<dbReference type="AlphaFoldDB" id="A0A2T0WUA8"/>
<dbReference type="InterPro" id="IPR036890">
    <property type="entry name" value="HATPase_C_sf"/>
</dbReference>
<proteinExistence type="predicted"/>
<dbReference type="Gene3D" id="1.10.287.130">
    <property type="match status" value="1"/>
</dbReference>
<dbReference type="InterPro" id="IPR018762">
    <property type="entry name" value="ChpT_C"/>
</dbReference>
<accession>A0A2T0WUA8</accession>
<dbReference type="EMBL" id="PVTQ01000005">
    <property type="protein sequence ID" value="PRY90269.1"/>
    <property type="molecule type" value="Genomic_DNA"/>
</dbReference>
<reference evidence="2 3" key="1">
    <citation type="submission" date="2018-03" db="EMBL/GenBank/DDBJ databases">
        <title>Genomic Encyclopedia of Archaeal and Bacterial Type Strains, Phase II (KMG-II): from individual species to whole genera.</title>
        <authorList>
            <person name="Goeker M."/>
        </authorList>
    </citation>
    <scope>NUCLEOTIDE SEQUENCE [LARGE SCALE GENOMIC DNA]</scope>
    <source>
        <strain evidence="2 3">DSM 100212</strain>
    </source>
</reference>
<sequence length="199" mass="21620">MRHSPKDLANLLGSRLCHDLISPIGAVCNGVELLGMGPTGAMPELALISESVESANYKIQFYRVAFGISSNKQYVAPSEVRRVLAGMYKGSRLRVEWAVETDSLRPIVKLAFLLLMCAEAALPYGGTVRISETEDGWLLCAEGVTKQLDDGLWDTLRQTDIGVTLTPAQVHFGLAPFAAEDAGRTIDPSHDETGITIRF</sequence>
<evidence type="ECO:0000313" key="3">
    <source>
        <dbReference type="Proteomes" id="UP000238392"/>
    </source>
</evidence>
<feature type="domain" description="Histidine phosphotransferase ChpT C-terminal" evidence="1">
    <location>
        <begin position="79"/>
        <end position="193"/>
    </location>
</feature>
<dbReference type="Pfam" id="PF10090">
    <property type="entry name" value="HPTransfase"/>
    <property type="match status" value="1"/>
</dbReference>
<evidence type="ECO:0000313" key="2">
    <source>
        <dbReference type="EMBL" id="PRY90269.1"/>
    </source>
</evidence>
<keyword evidence="3" id="KW-1185">Reference proteome</keyword>
<dbReference type="Proteomes" id="UP000238392">
    <property type="component" value="Unassembled WGS sequence"/>
</dbReference>
<dbReference type="GO" id="GO:0016740">
    <property type="term" value="F:transferase activity"/>
    <property type="evidence" value="ECO:0007669"/>
    <property type="project" value="UniProtKB-KW"/>
</dbReference>
<protein>
    <submittedName>
        <fullName evidence="2">Histidine phosphotransferase ChpT</fullName>
    </submittedName>
</protein>
<organism evidence="2 3">
    <name type="scientific">Donghicola tyrosinivorans</name>
    <dbReference type="NCBI Taxonomy" id="1652492"/>
    <lineage>
        <taxon>Bacteria</taxon>
        <taxon>Pseudomonadati</taxon>
        <taxon>Pseudomonadota</taxon>
        <taxon>Alphaproteobacteria</taxon>
        <taxon>Rhodobacterales</taxon>
        <taxon>Roseobacteraceae</taxon>
        <taxon>Donghicola</taxon>
    </lineage>
</organism>
<keyword evidence="2" id="KW-0808">Transferase</keyword>
<comment type="caution">
    <text evidence="2">The sequence shown here is derived from an EMBL/GenBank/DDBJ whole genome shotgun (WGS) entry which is preliminary data.</text>
</comment>
<dbReference type="Gene3D" id="3.30.565.10">
    <property type="entry name" value="Histidine kinase-like ATPase, C-terminal domain"/>
    <property type="match status" value="1"/>
</dbReference>
<name>A0A2T0WUA8_9RHOB</name>
<evidence type="ECO:0000259" key="1">
    <source>
        <dbReference type="Pfam" id="PF10090"/>
    </source>
</evidence>
<gene>
    <name evidence="2" type="ORF">CLV74_105250</name>
</gene>